<dbReference type="RefSeq" id="XP_013898421.1">
    <property type="nucleotide sequence ID" value="XM_014042967.1"/>
</dbReference>
<dbReference type="Proteomes" id="UP000054498">
    <property type="component" value="Unassembled WGS sequence"/>
</dbReference>
<name>A0A0D2MF90_9CHLO</name>
<dbReference type="STRING" id="145388.A0A0D2MF90"/>
<dbReference type="GeneID" id="25741437"/>
<dbReference type="InterPro" id="IPR001680">
    <property type="entry name" value="WD40_rpt"/>
</dbReference>
<dbReference type="InterPro" id="IPR057646">
    <property type="entry name" value="WD40_WDHD1_1st"/>
</dbReference>
<dbReference type="KEGG" id="mng:MNEG_8561"/>
<dbReference type="PROSITE" id="PS00678">
    <property type="entry name" value="WD_REPEATS_1"/>
    <property type="match status" value="1"/>
</dbReference>
<gene>
    <name evidence="5" type="ORF">MNEG_8561</name>
</gene>
<dbReference type="GO" id="GO:0006281">
    <property type="term" value="P:DNA repair"/>
    <property type="evidence" value="ECO:0007669"/>
    <property type="project" value="TreeGrafter"/>
</dbReference>
<dbReference type="AlphaFoldDB" id="A0A0D2MF90"/>
<protein>
    <submittedName>
        <fullName evidence="5">Chromosome transmission fidelity protein 4</fullName>
    </submittedName>
</protein>
<dbReference type="PROSITE" id="PS50082">
    <property type="entry name" value="WD_REPEATS_2"/>
    <property type="match status" value="2"/>
</dbReference>
<dbReference type="OrthoDB" id="427368at2759"/>
<dbReference type="GO" id="GO:0043596">
    <property type="term" value="C:nuclear replication fork"/>
    <property type="evidence" value="ECO:0007669"/>
    <property type="project" value="TreeGrafter"/>
</dbReference>
<keyword evidence="2" id="KW-0677">Repeat</keyword>
<dbReference type="SUPFAM" id="SSF50978">
    <property type="entry name" value="WD40 repeat-like"/>
    <property type="match status" value="1"/>
</dbReference>
<dbReference type="EMBL" id="KK101859">
    <property type="protein sequence ID" value="KIY99401.1"/>
    <property type="molecule type" value="Genomic_DNA"/>
</dbReference>
<dbReference type="InterPro" id="IPR019775">
    <property type="entry name" value="WD40_repeat_CS"/>
</dbReference>
<reference evidence="5 6" key="1">
    <citation type="journal article" date="2013" name="BMC Genomics">
        <title>Reconstruction of the lipid metabolism for the microalga Monoraphidium neglectum from its genome sequence reveals characteristics suitable for biofuel production.</title>
        <authorList>
            <person name="Bogen C."/>
            <person name="Al-Dilaimi A."/>
            <person name="Albersmeier A."/>
            <person name="Wichmann J."/>
            <person name="Grundmann M."/>
            <person name="Rupp O."/>
            <person name="Lauersen K.J."/>
            <person name="Blifernez-Klassen O."/>
            <person name="Kalinowski J."/>
            <person name="Goesmann A."/>
            <person name="Mussgnug J.H."/>
            <person name="Kruse O."/>
        </authorList>
    </citation>
    <scope>NUCLEOTIDE SEQUENCE [LARGE SCALE GENOMIC DNA]</scope>
    <source>
        <strain evidence="5 6">SAG 48.87</strain>
    </source>
</reference>
<feature type="domain" description="WDHD1 first WD40" evidence="4">
    <location>
        <begin position="33"/>
        <end position="246"/>
    </location>
</feature>
<proteinExistence type="predicted"/>
<feature type="repeat" description="WD" evidence="3">
    <location>
        <begin position="201"/>
        <end position="232"/>
    </location>
</feature>
<dbReference type="PANTHER" id="PTHR19932:SF10">
    <property type="entry name" value="WD REPEAT AND HMG-BOX DNA-BINDING PROTEIN 1"/>
    <property type="match status" value="1"/>
</dbReference>
<dbReference type="PANTHER" id="PTHR19932">
    <property type="entry name" value="WD REPEAT AND HMG-BOX DNA BINDING PROTEIN"/>
    <property type="match status" value="1"/>
</dbReference>
<keyword evidence="6" id="KW-1185">Reference proteome</keyword>
<sequence>MSANAGQDGKLVLRNGDEGLGVVKISGDHEKPAADLAVTPDGKSVVVIDDQYVQIYCTPDLDLLTSACRFTLPGRSVAVGGRDGDVLAAGGDDGLLKLVRISEGKVLRQIRTKGFVRSVSLDPEGSYVAASLADGNLGIWDVNDGSQEMRKHVCPKVDTASTRRSTVAWSPDGGALLAAPGRDGDVALLERLSWKAVQYLGGAHTGDVNTLAFSPNGVYLATGGLDKQVVVWLAEKGVAVAKTTLEEGDALLIAGEGGSVGLWSHVVPAGLPSPWRNQDEVLRHADAAAAGEAGAFG</sequence>
<dbReference type="Gene3D" id="2.130.10.10">
    <property type="entry name" value="YVTN repeat-like/Quinoprotein amine dehydrogenase"/>
    <property type="match status" value="2"/>
</dbReference>
<dbReference type="GO" id="GO:0000278">
    <property type="term" value="P:mitotic cell cycle"/>
    <property type="evidence" value="ECO:0007669"/>
    <property type="project" value="TreeGrafter"/>
</dbReference>
<dbReference type="PROSITE" id="PS50294">
    <property type="entry name" value="WD_REPEATS_REGION"/>
    <property type="match status" value="1"/>
</dbReference>
<evidence type="ECO:0000313" key="5">
    <source>
        <dbReference type="EMBL" id="KIY99401.1"/>
    </source>
</evidence>
<feature type="repeat" description="WD" evidence="3">
    <location>
        <begin position="116"/>
        <end position="150"/>
    </location>
</feature>
<organism evidence="5 6">
    <name type="scientific">Monoraphidium neglectum</name>
    <dbReference type="NCBI Taxonomy" id="145388"/>
    <lineage>
        <taxon>Eukaryota</taxon>
        <taxon>Viridiplantae</taxon>
        <taxon>Chlorophyta</taxon>
        <taxon>core chlorophytes</taxon>
        <taxon>Chlorophyceae</taxon>
        <taxon>CS clade</taxon>
        <taxon>Sphaeropleales</taxon>
        <taxon>Selenastraceae</taxon>
        <taxon>Monoraphidium</taxon>
    </lineage>
</organism>
<keyword evidence="1 3" id="KW-0853">WD repeat</keyword>
<dbReference type="GO" id="GO:0006261">
    <property type="term" value="P:DNA-templated DNA replication"/>
    <property type="evidence" value="ECO:0007669"/>
    <property type="project" value="TreeGrafter"/>
</dbReference>
<dbReference type="InterPro" id="IPR015943">
    <property type="entry name" value="WD40/YVTN_repeat-like_dom_sf"/>
</dbReference>
<evidence type="ECO:0000313" key="6">
    <source>
        <dbReference type="Proteomes" id="UP000054498"/>
    </source>
</evidence>
<evidence type="ECO:0000259" key="4">
    <source>
        <dbReference type="Pfam" id="PF24817"/>
    </source>
</evidence>
<accession>A0A0D2MF90</accession>
<dbReference type="GO" id="GO:0003682">
    <property type="term" value="F:chromatin binding"/>
    <property type="evidence" value="ECO:0007669"/>
    <property type="project" value="TreeGrafter"/>
</dbReference>
<dbReference type="SMART" id="SM00320">
    <property type="entry name" value="WD40"/>
    <property type="match status" value="4"/>
</dbReference>
<dbReference type="Pfam" id="PF24817">
    <property type="entry name" value="WD40_WDHD1_1st"/>
    <property type="match status" value="1"/>
</dbReference>
<evidence type="ECO:0000256" key="1">
    <source>
        <dbReference type="ARBA" id="ARBA00022574"/>
    </source>
</evidence>
<dbReference type="InterPro" id="IPR036322">
    <property type="entry name" value="WD40_repeat_dom_sf"/>
</dbReference>
<evidence type="ECO:0000256" key="3">
    <source>
        <dbReference type="PROSITE-ProRule" id="PRU00221"/>
    </source>
</evidence>
<evidence type="ECO:0000256" key="2">
    <source>
        <dbReference type="ARBA" id="ARBA00022737"/>
    </source>
</evidence>